<evidence type="ECO:0000313" key="2">
    <source>
        <dbReference type="Proteomes" id="UP001497482"/>
    </source>
</evidence>
<sequence>MRDNIIIHGLPEEPKETYQTTENIVKSFLKSNLKLEDSAIRHIQFARAHRLGPQREGESRSRPIVAKLLDPRHKSMIMGNAKQLKGSKLALSNQFPPEVMRRRKLLQPAFFEARSAGKKVRLSKDKLYIEGTLYRNSQITYWLTGGNSAHAAPTLQS</sequence>
<accession>A0AAV2M387</accession>
<reference evidence="1 2" key="1">
    <citation type="submission" date="2024-04" db="EMBL/GenBank/DDBJ databases">
        <authorList>
            <person name="Waldvogel A.-M."/>
            <person name="Schoenle A."/>
        </authorList>
    </citation>
    <scope>NUCLEOTIDE SEQUENCE [LARGE SCALE GENOMIC DNA]</scope>
</reference>
<protein>
    <submittedName>
        <fullName evidence="1">Uncharacterized protein</fullName>
    </submittedName>
</protein>
<keyword evidence="2" id="KW-1185">Reference proteome</keyword>
<proteinExistence type="predicted"/>
<dbReference type="AlphaFoldDB" id="A0AAV2M387"/>
<dbReference type="Gene3D" id="3.30.70.1820">
    <property type="entry name" value="L1 transposable element, RRM domain"/>
    <property type="match status" value="1"/>
</dbReference>
<evidence type="ECO:0000313" key="1">
    <source>
        <dbReference type="EMBL" id="CAL1607796.1"/>
    </source>
</evidence>
<organism evidence="1 2">
    <name type="scientific">Knipowitschia caucasica</name>
    <name type="common">Caucasian dwarf goby</name>
    <name type="synonym">Pomatoschistus caucasicus</name>
    <dbReference type="NCBI Taxonomy" id="637954"/>
    <lineage>
        <taxon>Eukaryota</taxon>
        <taxon>Metazoa</taxon>
        <taxon>Chordata</taxon>
        <taxon>Craniata</taxon>
        <taxon>Vertebrata</taxon>
        <taxon>Euteleostomi</taxon>
        <taxon>Actinopterygii</taxon>
        <taxon>Neopterygii</taxon>
        <taxon>Teleostei</taxon>
        <taxon>Neoteleostei</taxon>
        <taxon>Acanthomorphata</taxon>
        <taxon>Gobiaria</taxon>
        <taxon>Gobiiformes</taxon>
        <taxon>Gobioidei</taxon>
        <taxon>Gobiidae</taxon>
        <taxon>Gobiinae</taxon>
        <taxon>Knipowitschia</taxon>
    </lineage>
</organism>
<dbReference type="Proteomes" id="UP001497482">
    <property type="component" value="Chromosome 6"/>
</dbReference>
<name>A0AAV2M387_KNICA</name>
<gene>
    <name evidence="1" type="ORF">KC01_LOCUS34814</name>
</gene>
<dbReference type="EMBL" id="OZ035828">
    <property type="protein sequence ID" value="CAL1607796.1"/>
    <property type="molecule type" value="Genomic_DNA"/>
</dbReference>